<keyword evidence="1" id="KW-0596">Phosphopantetheine</keyword>
<keyword evidence="3" id="KW-0436">Ligase</keyword>
<dbReference type="InterPro" id="IPR016036">
    <property type="entry name" value="Malonyl_transacylase_ACP-bd"/>
</dbReference>
<evidence type="ECO:0000256" key="4">
    <source>
        <dbReference type="ARBA" id="ARBA00022603"/>
    </source>
</evidence>
<dbReference type="Pfam" id="PF14765">
    <property type="entry name" value="PS-DH"/>
    <property type="match status" value="1"/>
</dbReference>
<dbReference type="Gene3D" id="1.10.1200.10">
    <property type="entry name" value="ACP-like"/>
    <property type="match status" value="1"/>
</dbReference>
<dbReference type="Pfam" id="PF00501">
    <property type="entry name" value="AMP-binding"/>
    <property type="match status" value="1"/>
</dbReference>
<accession>A0A6A5VWM1</accession>
<evidence type="ECO:0000259" key="13">
    <source>
        <dbReference type="PROSITE" id="PS52004"/>
    </source>
</evidence>
<dbReference type="CDD" id="cd05930">
    <property type="entry name" value="A_NRPS"/>
    <property type="match status" value="1"/>
</dbReference>
<comment type="similarity">
    <text evidence="8">In the C-terminal section; belongs to the NRP synthetase family.</text>
</comment>
<dbReference type="Pfam" id="PF00698">
    <property type="entry name" value="Acyl_transf_1"/>
    <property type="match status" value="1"/>
</dbReference>
<dbReference type="Gene3D" id="3.40.50.12780">
    <property type="entry name" value="N-terminal domain of ligase-like"/>
    <property type="match status" value="1"/>
</dbReference>
<dbReference type="InterPro" id="IPR045851">
    <property type="entry name" value="AMP-bd_C_sf"/>
</dbReference>
<dbReference type="InterPro" id="IPR057326">
    <property type="entry name" value="KR_dom"/>
</dbReference>
<dbReference type="InterPro" id="IPR016039">
    <property type="entry name" value="Thiolase-like"/>
</dbReference>
<dbReference type="InterPro" id="IPR001227">
    <property type="entry name" value="Ac_transferase_dom_sf"/>
</dbReference>
<proteinExistence type="inferred from homology"/>
<evidence type="ECO:0000256" key="5">
    <source>
        <dbReference type="ARBA" id="ARBA00022679"/>
    </source>
</evidence>
<dbReference type="InterPro" id="IPR042104">
    <property type="entry name" value="PKS_dehydratase_sf"/>
</dbReference>
<dbReference type="SMART" id="SM00827">
    <property type="entry name" value="PKS_AT"/>
    <property type="match status" value="1"/>
</dbReference>
<dbReference type="SUPFAM" id="SSF52151">
    <property type="entry name" value="FabD/lysophospholipase-like"/>
    <property type="match status" value="1"/>
</dbReference>
<evidence type="ECO:0000256" key="9">
    <source>
        <dbReference type="ARBA" id="ARBA00029454"/>
    </source>
</evidence>
<dbReference type="CDD" id="cd00833">
    <property type="entry name" value="PKS"/>
    <property type="match status" value="1"/>
</dbReference>
<feature type="region of interest" description="Disordered" evidence="11">
    <location>
        <begin position="2513"/>
        <end position="2566"/>
    </location>
</feature>
<dbReference type="InterPro" id="IPR006162">
    <property type="entry name" value="Ppantetheine_attach_site"/>
</dbReference>
<dbReference type="NCBIfam" id="TIGR01733">
    <property type="entry name" value="AA-adenyl-dom"/>
    <property type="match status" value="1"/>
</dbReference>
<keyword evidence="4" id="KW-0489">Methyltransferase</keyword>
<keyword evidence="6" id="KW-0677">Repeat</keyword>
<evidence type="ECO:0000313" key="16">
    <source>
        <dbReference type="Proteomes" id="UP000799779"/>
    </source>
</evidence>
<dbReference type="EMBL" id="ML977709">
    <property type="protein sequence ID" value="KAF1993364.1"/>
    <property type="molecule type" value="Genomic_DNA"/>
</dbReference>
<dbReference type="Gene3D" id="3.30.559.30">
    <property type="entry name" value="Nonribosomal peptide synthetase, condensation domain"/>
    <property type="match status" value="1"/>
</dbReference>
<dbReference type="Gene3D" id="3.10.129.110">
    <property type="entry name" value="Polyketide synthase dehydratase"/>
    <property type="match status" value="1"/>
</dbReference>
<dbReference type="Pfam" id="PF02801">
    <property type="entry name" value="Ketoacyl-synt_C"/>
    <property type="match status" value="1"/>
</dbReference>
<sequence length="3946" mass="433527">MSEPVAIIGSACRLPGGADSPSKLWELLKNPSDVLSDMPAGRLNLWSFYHPNGEYHGSTDVPNKGYLLSEDIRLFDAAFFRINPQEADGMDPQQRLVLETVYEALESAGCPLEQMQNSMTSVYAGLMNHDYGDIQARDIETIPTHSGIGTHQAILSNRISYFLDIKGASMTIDTACSSSLVALHQAMHSLRSGESDMAIVVGANLLLDTTSYVSEAKLHMLSPTSRSRMWDASADGYARGEGFAAIVLKTITRATADADHVECIIRATAVNQDGRTAGITAPSAAAQTALIRRAYHDAGLSPVADRCQFFEAHGTGTRAGDPVEARGIRDAFFPQDRIDAAPPGKLLVGSIKTVVGHLEGCAGLAGLLKASLAMQNRTIPPNMHFCELNPAIGSLYDNLQIPAKACDWPEVPAGSPLRASVNSFGFGGTNAHVILETPPRAVQEEQQHHADDERFVGPLLLSANSQTSLVRTVEAYADYIRHNKQLDLADLTWTLQFRRTQFNANRTFFSGATRQNLLAYMDTFVTENNAASNTASTASANEGDPYASLGEDGPSILGVFTGQGAQWPSMGRNLILHSPLFRQSIARCEDALMALGKDAPSWSLKEELLAQGEESRVAVAAIAQPLSLACQIGLVDLLHASGIKWRCVVGHSSGETAAAYAAGMITAEDAIRIAYYRGLHSHLAQGPQGQDGGMLAVGLSFDSAIELCERPEYKGRIVVAASNSPTSVTISGDIDAIDELKAHLDTERTFARKLNVDKAYHSHHMKPCADAYLNSLKSCNIKVSKPRDGCVWVSSVRGDADMVLEEDESASLQTLSSQYWVDNLLRPVLFAPAVECALWRAGPFDVAAEVGVHPALKGPTTQIFKASLGNSLPYFSVMRRGDDEVEAFSGGLGYLWEHFGLAASIDFGGHRRAFTNSDENARSPRLVKGLPSYQWDHTRVHWKESRISHAFRLHDRPLQEMLGRRAIDDTSQILRWRNILRPTEIPWVKDHVFQGQIILPGASYISAIIEAVKVVAGDRPIKLIELTDVKIPKAIVLQDNRLNELMTTLAVVCENDRSFSANFSFFAALADVATSVPEKTCSGRVVVEMGEPNPSDETLRLPEKQPPSLRSVDLDMFYENLKNLGVNYQGLFRATRSMRRTLGFASSTASWGGAELGNLYSLHPTILDVAFHAVLAAFASPSSGQMWSMYLPIGMRKVTIHLDSLPGRRIADVEAQIQAHVTASSAKGLEGDVQVMFGSRLAVQVEGAELQATGDAKTNSDRTLFFSTHWDTDISSGITDVVLEKQPDSAADEALLEAMGRTAIYYYLNMLEDISPREVKNLPWHLQMFWQSAQHWVEEVRTGRHASVKPEWLEDSRETVWRHVEKCQNSIDIVMMRALGEKMPSIMRGDTQPLEVMMENDMLTQFYAEAHALDGMNDHIARALGQITHRYPHAHILEIGAGVGGTTRKILRAIGNSFGHYTFTDISSGFFEKGARRFSKYARRMTFKVCDIEKDPIDEGYVEGAYDVIVAANILHATRNLTDTMRHVRRLLKPGGYLVMMEITGDLLRLGYLMGALPGWWLGPRDGDEGRQWAPGIDPIEWDSLLRRTGFSGVDQIVSDSSVAHKHYVSTIVSQATDEKFNMLQSPLSNLSQLPSSHERLVILGGRTLPIARLVRELQKLLAPWNASITLASDVEQLTLAPDEQVSVISLTELDQPLFANAMTASRLKSLQNLLSASKSILWATAGTRGSDPTANIFTGIARALRTERQDIGLQLLDFEKPSNAKATDLAEHFLRLQLTKRQEYTDYTMLWTTEPEIALEANTLMIPRVKPERSLNERYCAARRNINKEVTLTSSDIEIESNKGQLTLEGVEANLSRRLLRPTAPGQFILDVHASIALCHSDSGLFLCYGSCRSGGQKAYAMSRTNRSVILCTSEDSLVLDSPPSDEQEGQALEAVASHLIVRSLASSLPRRGAILVYEPPSESFVAAIESSSEWKGRQVHYATSKLSSPVLSCCISLNRRTLTTVNAQKIPSDITAVIDWSRPDALEIRDLIPAGCIVRKFEPSLIATGGREMTDALSDALTFLQHSKKTAYKRIPVESLHGGNSHVIDYPSVVEWGQKRDEAVTVQVQTLKPAGIFSSSSTHFMVGLSGELGQSICGYMVRNGARHIAIASRRGEVDPEWLAHMQRDYKADVRLYKMDVTNEQSIRATLDLLQAEMPPIGGVSNGAMVLNDKAFLDMDVESFNATLRPKVTGSRYLDQFFPADNLDYFILFSSAAAIGNNGSQSNYNAANLFMTSLVANRRSRGLAASVIHVGVVVDIGYVARQDRKLPEHLRKQGYMLTSESDAHFLFAEGVLASPPDSQLCAEILMGLEPFRDHPDATSRPPWYNDARISHLIVQPEDDAADSKEGHNDVIHIRGRLDQVKSLQEGHNLVQEAFSARLEVLMQLDAGGVNAHVPLLDLGFDSLLAVETRTWFWQELHVDVPVLRFLEGDTVHQISEEIATQYLANRSDGQLEQKKEDDLLQENNINSPALLTSSSDDGLSSSSPRSGSSSNDRSASELPSVSQSEDAYSVDGTEKQVKVEGVEMEAMKPKETTQTGITAKKRPIKDMIRVDRMSFAQSRLWFLCEYLDDLTTLNIVVSYIVRGPLDVTRLENAIRKVVAHHPSLRTCFFVDDETGDPMQGILRASNAFISSQTTHAASREEIQAAFDDMRNHQWDLVEGKLFGATLLATENHHEYALIFGYHHIVVDGVSWAIILRDIQHAYDMQSLSGQKQSYLDASIQQRQLLESKELEPNIRYWTMLHETLPDMLPLLPFASTPHRQPLRRYESRTVTKVMADHLVQKIKDASTLFRVTPLSFYLAAVQVLFSHLLDSKEICIGVTDASRYGVNIANTVGFFVNILPLRFTLDTHDSFPDLVRRTFRHVLEGRSNGQVPVDVILDRLKVPREASSSPLFQLVFNYRVGAVAELTLGSKCQLSADSYHDAEVPFDLGFGVYEVGDGSQGLQIITQKYLYDEAAAQFLMTKYYNLLEMLASDTSQTIEEYRIRSDDSALVQAGISAGRGPRQVWDWPDTLSKRVDITIKEHAGDTAIIDSKGSMNYGELEDAICLVASSIQTKSLSISSVVAVLCQPSSDLVVALLAILRLGLVYVPLDTNIPKERHAAILEDCAPTLLLFHQDTVEMASNIPTHIPSVNLSLISPSVKTSNTKMDENLSHADSPAILLYTSGSTGKPKGIQLNNAGYLNHIALKTSLLSLQREVVLQQSSFGFDMSLTQVFCALANGGSLVIVPKKSRNDPIALSELMLEHGVTFTIATPSEYNSLLRYGQTSLRNSRVWKHACMGGEVVTQQLVQSFSQLSNPNLELTNCYGPTETSLAVTFEKISERSNRRDGEYGSVGKVLPNYSVYIVDEVTSQPVPLGCPGEICVGGTGVAIGYLNLPELTTAKFIYDPFVGVEDARRGWSTMFKTGDRGRLRPDGSLIFMGRTDGDNMIKLRGVRIDLEDVASTLVHTAGDVVAEAVVTVHGQDEARMLIAHVVLCEGASKSTTSDSLQEMAQNLPLPAYMRPALVVPRERLPRTPSGKLYQASTLGRMAARVQAQRTQQEPFEEIDWKKETEFQAPLEPQNPLPDSMGPIREVLLTGAHAFHGAEILRVLVKDSSIKRIHCIAIPKTTIKSIAQGPKIICYQGHLQDESLGLSSDDLKYLQPRIDTIVHAGSVGHCLNNYSSLRIPNLGSLRFLVHFALPRHIPIHFISSNRVALLSGKNIVPPSSVSSQHPPTDGSEGFTASKWAGEHLIESVAQQTGLSATVHRPCAIIGPNAPREDALNALLRFSVVQKAVPRFTNLAGFLDFAPAESVATSIAQLVIRSPGQDTTNTKSTVHSAPIPHAPSCIIVHHSSGVKTPIADFGTRMQALYGSAFAQLDMQAWIANAVEEGMDPLISSYLEALVEKGKVIEFPYLGVGVGEDD</sequence>
<dbReference type="SMART" id="SM00823">
    <property type="entry name" value="PKS_PP"/>
    <property type="match status" value="1"/>
</dbReference>
<dbReference type="GO" id="GO:0016874">
    <property type="term" value="F:ligase activity"/>
    <property type="evidence" value="ECO:0007669"/>
    <property type="project" value="UniProtKB-KW"/>
</dbReference>
<dbReference type="GO" id="GO:0004312">
    <property type="term" value="F:fatty acid synthase activity"/>
    <property type="evidence" value="ECO:0007669"/>
    <property type="project" value="TreeGrafter"/>
</dbReference>
<dbReference type="InterPro" id="IPR036736">
    <property type="entry name" value="ACP-like_sf"/>
</dbReference>
<dbReference type="Gene3D" id="3.40.366.10">
    <property type="entry name" value="Malonyl-Coenzyme A Acyl Carrier Protein, domain 2"/>
    <property type="match status" value="1"/>
</dbReference>
<dbReference type="Pfam" id="PF16197">
    <property type="entry name" value="KAsynt_C_assoc"/>
    <property type="match status" value="1"/>
</dbReference>
<dbReference type="InterPro" id="IPR049900">
    <property type="entry name" value="PKS_mFAS_DH"/>
</dbReference>
<dbReference type="InterPro" id="IPR009081">
    <property type="entry name" value="PP-bd_ACP"/>
</dbReference>
<dbReference type="GO" id="GO:0009403">
    <property type="term" value="P:toxin biosynthetic process"/>
    <property type="evidence" value="ECO:0007669"/>
    <property type="project" value="UniProtKB-ARBA"/>
</dbReference>
<dbReference type="InterPro" id="IPR014031">
    <property type="entry name" value="Ketoacyl_synth_C"/>
</dbReference>
<dbReference type="PANTHER" id="PTHR43775">
    <property type="entry name" value="FATTY ACID SYNTHASE"/>
    <property type="match status" value="1"/>
</dbReference>
<feature type="active site" description="Proton acceptor; for dehydratase activity" evidence="10">
    <location>
        <position position="991"/>
    </location>
</feature>
<dbReference type="SUPFAM" id="SSF47336">
    <property type="entry name" value="ACP-like"/>
    <property type="match status" value="1"/>
</dbReference>
<dbReference type="InterPro" id="IPR029063">
    <property type="entry name" value="SAM-dependent_MTases_sf"/>
</dbReference>
<dbReference type="Gene3D" id="3.30.300.30">
    <property type="match status" value="1"/>
</dbReference>
<dbReference type="CDD" id="cd19532">
    <property type="entry name" value="C_PKS-NRPS"/>
    <property type="match status" value="1"/>
</dbReference>
<dbReference type="GO" id="GO:0008168">
    <property type="term" value="F:methyltransferase activity"/>
    <property type="evidence" value="ECO:0007669"/>
    <property type="project" value="UniProtKB-KW"/>
</dbReference>
<feature type="domain" description="PKS/mFAS DH" evidence="14">
    <location>
        <begin position="959"/>
        <end position="1259"/>
    </location>
</feature>
<dbReference type="Pfam" id="PF00109">
    <property type="entry name" value="ketoacyl-synt"/>
    <property type="match status" value="1"/>
</dbReference>
<dbReference type="InterPro" id="IPR042099">
    <property type="entry name" value="ANL_N_sf"/>
</dbReference>
<dbReference type="PROSITE" id="PS50075">
    <property type="entry name" value="CARRIER"/>
    <property type="match status" value="1"/>
</dbReference>
<evidence type="ECO:0000256" key="10">
    <source>
        <dbReference type="PROSITE-ProRule" id="PRU01363"/>
    </source>
</evidence>
<dbReference type="InterPro" id="IPR020806">
    <property type="entry name" value="PKS_PP-bd"/>
</dbReference>
<dbReference type="SMART" id="SM00825">
    <property type="entry name" value="PKS_KS"/>
    <property type="match status" value="1"/>
</dbReference>
<dbReference type="Gene3D" id="3.40.47.10">
    <property type="match status" value="1"/>
</dbReference>
<evidence type="ECO:0000256" key="6">
    <source>
        <dbReference type="ARBA" id="ARBA00022737"/>
    </source>
</evidence>
<dbReference type="Pfam" id="PF00550">
    <property type="entry name" value="PP-binding"/>
    <property type="match status" value="1"/>
</dbReference>
<dbReference type="InterPro" id="IPR036291">
    <property type="entry name" value="NAD(P)-bd_dom_sf"/>
</dbReference>
<dbReference type="GO" id="GO:0032259">
    <property type="term" value="P:methylation"/>
    <property type="evidence" value="ECO:0007669"/>
    <property type="project" value="UniProtKB-KW"/>
</dbReference>
<dbReference type="GO" id="GO:0006633">
    <property type="term" value="P:fatty acid biosynthetic process"/>
    <property type="evidence" value="ECO:0007669"/>
    <property type="project" value="TreeGrafter"/>
</dbReference>
<dbReference type="InterPro" id="IPR000873">
    <property type="entry name" value="AMP-dep_synth/lig_dom"/>
</dbReference>
<dbReference type="InterPro" id="IPR020841">
    <property type="entry name" value="PKS_Beta-ketoAc_synthase_dom"/>
</dbReference>
<dbReference type="InterPro" id="IPR013217">
    <property type="entry name" value="Methyltransf_12"/>
</dbReference>
<dbReference type="Gene3D" id="3.40.50.150">
    <property type="entry name" value="Vaccinia Virus protein VP39"/>
    <property type="match status" value="1"/>
</dbReference>
<dbReference type="Pfam" id="PF08242">
    <property type="entry name" value="Methyltransf_12"/>
    <property type="match status" value="1"/>
</dbReference>
<dbReference type="InterPro" id="IPR023213">
    <property type="entry name" value="CAT-like_dom_sf"/>
</dbReference>
<evidence type="ECO:0000256" key="7">
    <source>
        <dbReference type="ARBA" id="ARBA00023268"/>
    </source>
</evidence>
<feature type="region of interest" description="C-terminal hotdog fold" evidence="10">
    <location>
        <begin position="1109"/>
        <end position="1259"/>
    </location>
</feature>
<protein>
    <submittedName>
        <fullName evidence="15">Uncharacterized protein</fullName>
    </submittedName>
</protein>
<feature type="domain" description="Ketosynthase family 3 (KS3)" evidence="13">
    <location>
        <begin position="2"/>
        <end position="437"/>
    </location>
</feature>
<dbReference type="Pfam" id="PF07993">
    <property type="entry name" value="NAD_binding_4"/>
    <property type="match status" value="1"/>
</dbReference>
<evidence type="ECO:0000256" key="1">
    <source>
        <dbReference type="ARBA" id="ARBA00022450"/>
    </source>
</evidence>
<dbReference type="InterPro" id="IPR014043">
    <property type="entry name" value="Acyl_transferase_dom"/>
</dbReference>
<dbReference type="PROSITE" id="PS00455">
    <property type="entry name" value="AMP_BINDING"/>
    <property type="match status" value="1"/>
</dbReference>
<dbReference type="SUPFAM" id="SSF55048">
    <property type="entry name" value="Probable ACP-binding domain of malonyl-CoA ACP transacylase"/>
    <property type="match status" value="1"/>
</dbReference>
<dbReference type="SUPFAM" id="SSF56801">
    <property type="entry name" value="Acetyl-CoA synthetase-like"/>
    <property type="match status" value="1"/>
</dbReference>
<dbReference type="InterPro" id="IPR032821">
    <property type="entry name" value="PKS_assoc"/>
</dbReference>
<dbReference type="InterPro" id="IPR010071">
    <property type="entry name" value="AA_adenyl_dom"/>
</dbReference>
<comment type="similarity">
    <text evidence="9">Belongs to the NRP synthetase family.</text>
</comment>
<dbReference type="InterPro" id="IPR020845">
    <property type="entry name" value="AMP-binding_CS"/>
</dbReference>
<evidence type="ECO:0000256" key="2">
    <source>
        <dbReference type="ARBA" id="ARBA00022553"/>
    </source>
</evidence>
<dbReference type="Gene3D" id="3.30.559.10">
    <property type="entry name" value="Chloramphenicol acetyltransferase-like domain"/>
    <property type="match status" value="1"/>
</dbReference>
<dbReference type="InterPro" id="IPR001242">
    <property type="entry name" value="Condensation_dom"/>
</dbReference>
<feature type="compositionally biased region" description="Basic and acidic residues" evidence="11">
    <location>
        <begin position="2557"/>
        <end position="2566"/>
    </location>
</feature>
<feature type="compositionally biased region" description="Low complexity" evidence="11">
    <location>
        <begin position="2518"/>
        <end position="2538"/>
    </location>
</feature>
<dbReference type="Pfam" id="PF08659">
    <property type="entry name" value="KR"/>
    <property type="match status" value="1"/>
</dbReference>
<dbReference type="SUPFAM" id="SSF51735">
    <property type="entry name" value="NAD(P)-binding Rossmann-fold domains"/>
    <property type="match status" value="2"/>
</dbReference>
<dbReference type="SUPFAM" id="SSF53335">
    <property type="entry name" value="S-adenosyl-L-methionine-dependent methyltransferases"/>
    <property type="match status" value="1"/>
</dbReference>
<dbReference type="Pfam" id="PF00668">
    <property type="entry name" value="Condensation"/>
    <property type="match status" value="1"/>
</dbReference>
<dbReference type="SMART" id="SM00826">
    <property type="entry name" value="PKS_DH"/>
    <property type="match status" value="1"/>
</dbReference>
<feature type="domain" description="Carrier" evidence="12">
    <location>
        <begin position="2409"/>
        <end position="2487"/>
    </location>
</feature>
<evidence type="ECO:0000256" key="3">
    <source>
        <dbReference type="ARBA" id="ARBA00022598"/>
    </source>
</evidence>
<dbReference type="InterPro" id="IPR013968">
    <property type="entry name" value="PKS_KR"/>
</dbReference>
<dbReference type="SMART" id="SM00822">
    <property type="entry name" value="PKS_KR"/>
    <property type="match status" value="1"/>
</dbReference>
<keyword evidence="5" id="KW-0808">Transferase</keyword>
<dbReference type="SUPFAM" id="SSF52777">
    <property type="entry name" value="CoA-dependent acyltransferases"/>
    <property type="match status" value="2"/>
</dbReference>
<evidence type="ECO:0000259" key="14">
    <source>
        <dbReference type="PROSITE" id="PS52019"/>
    </source>
</evidence>
<feature type="region of interest" description="N-terminal hotdog fold" evidence="10">
    <location>
        <begin position="959"/>
        <end position="1092"/>
    </location>
</feature>
<dbReference type="InterPro" id="IPR020807">
    <property type="entry name" value="PKS_DH"/>
</dbReference>
<keyword evidence="16" id="KW-1185">Reference proteome</keyword>
<name>A0A6A5VWM1_9PLEO</name>
<dbReference type="InterPro" id="IPR016035">
    <property type="entry name" value="Acyl_Trfase/lysoPLipase"/>
</dbReference>
<evidence type="ECO:0000259" key="12">
    <source>
        <dbReference type="PROSITE" id="PS50075"/>
    </source>
</evidence>
<dbReference type="Pfam" id="PF21089">
    <property type="entry name" value="PKS_DH_N"/>
    <property type="match status" value="1"/>
</dbReference>
<organism evidence="15 16">
    <name type="scientific">Amniculicola lignicola CBS 123094</name>
    <dbReference type="NCBI Taxonomy" id="1392246"/>
    <lineage>
        <taxon>Eukaryota</taxon>
        <taxon>Fungi</taxon>
        <taxon>Dikarya</taxon>
        <taxon>Ascomycota</taxon>
        <taxon>Pezizomycotina</taxon>
        <taxon>Dothideomycetes</taxon>
        <taxon>Pleosporomycetidae</taxon>
        <taxon>Pleosporales</taxon>
        <taxon>Amniculicolaceae</taxon>
        <taxon>Amniculicola</taxon>
    </lineage>
</organism>
<dbReference type="PROSITE" id="PS00012">
    <property type="entry name" value="PHOSPHOPANTETHEINE"/>
    <property type="match status" value="1"/>
</dbReference>
<dbReference type="PANTHER" id="PTHR43775:SF20">
    <property type="entry name" value="HYBRID PKS-NRPS SYNTHETASE APDA"/>
    <property type="match status" value="1"/>
</dbReference>
<dbReference type="PROSITE" id="PS52004">
    <property type="entry name" value="KS3_2"/>
    <property type="match status" value="1"/>
</dbReference>
<keyword evidence="2" id="KW-0597">Phosphoprotein</keyword>
<dbReference type="InterPro" id="IPR014030">
    <property type="entry name" value="Ketoacyl_synth_N"/>
</dbReference>
<dbReference type="PROSITE" id="PS52019">
    <property type="entry name" value="PKS_MFAS_DH"/>
    <property type="match status" value="1"/>
</dbReference>
<dbReference type="InterPro" id="IPR050091">
    <property type="entry name" value="PKS_NRPS_Biosynth_Enz"/>
</dbReference>
<dbReference type="GO" id="GO:0031177">
    <property type="term" value="F:phosphopantetheine binding"/>
    <property type="evidence" value="ECO:0007669"/>
    <property type="project" value="InterPro"/>
</dbReference>
<dbReference type="InterPro" id="IPR013120">
    <property type="entry name" value="FAR_NAD-bd"/>
</dbReference>
<dbReference type="Proteomes" id="UP000799779">
    <property type="component" value="Unassembled WGS sequence"/>
</dbReference>
<feature type="compositionally biased region" description="Polar residues" evidence="11">
    <location>
        <begin position="2542"/>
        <end position="2551"/>
    </location>
</feature>
<keyword evidence="7" id="KW-0511">Multifunctional enzyme</keyword>
<dbReference type="CDD" id="cd02440">
    <property type="entry name" value="AdoMet_MTases"/>
    <property type="match status" value="1"/>
</dbReference>
<evidence type="ECO:0000256" key="8">
    <source>
        <dbReference type="ARBA" id="ARBA00029443"/>
    </source>
</evidence>
<dbReference type="InterPro" id="IPR049551">
    <property type="entry name" value="PKS_DH_C"/>
</dbReference>
<dbReference type="Gene3D" id="3.40.50.720">
    <property type="entry name" value="NAD(P)-binding Rossmann-like Domain"/>
    <property type="match status" value="3"/>
</dbReference>
<feature type="active site" description="Proton donor; for dehydratase activity" evidence="10">
    <location>
        <position position="1168"/>
    </location>
</feature>
<reference evidence="15" key="1">
    <citation type="journal article" date="2020" name="Stud. Mycol.">
        <title>101 Dothideomycetes genomes: a test case for predicting lifestyles and emergence of pathogens.</title>
        <authorList>
            <person name="Haridas S."/>
            <person name="Albert R."/>
            <person name="Binder M."/>
            <person name="Bloem J."/>
            <person name="Labutti K."/>
            <person name="Salamov A."/>
            <person name="Andreopoulos B."/>
            <person name="Baker S."/>
            <person name="Barry K."/>
            <person name="Bills G."/>
            <person name="Bluhm B."/>
            <person name="Cannon C."/>
            <person name="Castanera R."/>
            <person name="Culley D."/>
            <person name="Daum C."/>
            <person name="Ezra D."/>
            <person name="Gonzalez J."/>
            <person name="Henrissat B."/>
            <person name="Kuo A."/>
            <person name="Liang C."/>
            <person name="Lipzen A."/>
            <person name="Lutzoni F."/>
            <person name="Magnuson J."/>
            <person name="Mondo S."/>
            <person name="Nolan M."/>
            <person name="Ohm R."/>
            <person name="Pangilinan J."/>
            <person name="Park H.-J."/>
            <person name="Ramirez L."/>
            <person name="Alfaro M."/>
            <person name="Sun H."/>
            <person name="Tritt A."/>
            <person name="Yoshinaga Y."/>
            <person name="Zwiers L.-H."/>
            <person name="Turgeon B."/>
            <person name="Goodwin S."/>
            <person name="Spatafora J."/>
            <person name="Crous P."/>
            <person name="Grigoriev I."/>
        </authorList>
    </citation>
    <scope>NUCLEOTIDE SEQUENCE</scope>
    <source>
        <strain evidence="15">CBS 123094</strain>
    </source>
</reference>
<evidence type="ECO:0000256" key="11">
    <source>
        <dbReference type="SAM" id="MobiDB-lite"/>
    </source>
</evidence>
<dbReference type="SUPFAM" id="SSF53901">
    <property type="entry name" value="Thiolase-like"/>
    <property type="match status" value="1"/>
</dbReference>
<evidence type="ECO:0000313" key="15">
    <source>
        <dbReference type="EMBL" id="KAF1993364.1"/>
    </source>
</evidence>
<dbReference type="OrthoDB" id="329835at2759"/>
<dbReference type="InterPro" id="IPR049552">
    <property type="entry name" value="PKS_DH_N"/>
</dbReference>
<gene>
    <name evidence="15" type="ORF">P154DRAFT_450422</name>
</gene>